<keyword evidence="6" id="KW-1185">Reference proteome</keyword>
<protein>
    <submittedName>
        <fullName evidence="5">Serine/threonine-protein kinase CAK1</fullName>
    </submittedName>
</protein>
<dbReference type="InterPro" id="IPR050108">
    <property type="entry name" value="CDK"/>
</dbReference>
<sequence>MYTKKESIYSGPCCDVYRGENQSGETVALKVVDLDFVRKPHDFKIELSIIKSLHHPNIARFLDAYTLGEDHYLVMPFYEKTLTDVMKYYTKKKMKFNLASPQESQIQTRNMLLPETANNIVWGLVKALKYLHLQRVIHRDIKPSNVFFKSLNTLDAPILGDFGISYNMEHPPRDEPPTKKFTDVATGYYKAPELCFGVTDYTTEIDLWALGILVSCLYSQTGEPANTKTYEDELEKCPELNDFVLLQGTFEAFGTPSVTDKHSKLYWQKLADPLYHFVDFKYAQHDRRPVSALLPRCNDRHVQSLFEGLTLYDKRKILMPEEIEE</sequence>
<proteinExistence type="inferred from homology"/>
<dbReference type="GO" id="GO:0005524">
    <property type="term" value="F:ATP binding"/>
    <property type="evidence" value="ECO:0007669"/>
    <property type="project" value="UniProtKB-KW"/>
</dbReference>
<evidence type="ECO:0000313" key="5">
    <source>
        <dbReference type="EMBL" id="QBM86684.1"/>
    </source>
</evidence>
<dbReference type="EMBL" id="CP034456">
    <property type="protein sequence ID" value="QBM86684.1"/>
    <property type="molecule type" value="Genomic_DNA"/>
</dbReference>
<keyword evidence="5" id="KW-0808">Transferase</keyword>
<keyword evidence="5" id="KW-0418">Kinase</keyword>
<comment type="similarity">
    <text evidence="1">Belongs to the protein kinase superfamily. CMGC Ser/Thr protein kinase family. CDC2/CDKX subfamily.</text>
</comment>
<feature type="domain" description="Protein kinase" evidence="4">
    <location>
        <begin position="2"/>
        <end position="325"/>
    </location>
</feature>
<gene>
    <name evidence="5" type="primary">MPUL0A13300</name>
    <name evidence="5" type="ORF">METSCH_A13300</name>
</gene>
<dbReference type="STRING" id="2163413.A0A4P6XM63"/>
<dbReference type="Gene3D" id="3.30.200.20">
    <property type="entry name" value="Phosphorylase Kinase, domain 1"/>
    <property type="match status" value="1"/>
</dbReference>
<dbReference type="CDD" id="cd00180">
    <property type="entry name" value="PKc"/>
    <property type="match status" value="1"/>
</dbReference>
<dbReference type="Gene3D" id="1.10.510.10">
    <property type="entry name" value="Transferase(Phosphotransferase) domain 1"/>
    <property type="match status" value="1"/>
</dbReference>
<dbReference type="Proteomes" id="UP000292447">
    <property type="component" value="Chromosome I"/>
</dbReference>
<dbReference type="SUPFAM" id="SSF56112">
    <property type="entry name" value="Protein kinase-like (PK-like)"/>
    <property type="match status" value="1"/>
</dbReference>
<dbReference type="AlphaFoldDB" id="A0A4P6XM63"/>
<evidence type="ECO:0000256" key="3">
    <source>
        <dbReference type="ARBA" id="ARBA00022840"/>
    </source>
</evidence>
<dbReference type="SMART" id="SM00220">
    <property type="entry name" value="S_TKc"/>
    <property type="match status" value="1"/>
</dbReference>
<organism evidence="5 6">
    <name type="scientific">Metschnikowia aff. pulcherrima</name>
    <dbReference type="NCBI Taxonomy" id="2163413"/>
    <lineage>
        <taxon>Eukaryota</taxon>
        <taxon>Fungi</taxon>
        <taxon>Dikarya</taxon>
        <taxon>Ascomycota</taxon>
        <taxon>Saccharomycotina</taxon>
        <taxon>Pichiomycetes</taxon>
        <taxon>Metschnikowiaceae</taxon>
        <taxon>Metschnikowia</taxon>
    </lineage>
</organism>
<keyword evidence="2" id="KW-0547">Nucleotide-binding</keyword>
<dbReference type="InterPro" id="IPR011009">
    <property type="entry name" value="Kinase-like_dom_sf"/>
</dbReference>
<dbReference type="GO" id="GO:0004674">
    <property type="term" value="F:protein serine/threonine kinase activity"/>
    <property type="evidence" value="ECO:0007669"/>
    <property type="project" value="TreeGrafter"/>
</dbReference>
<evidence type="ECO:0000313" key="6">
    <source>
        <dbReference type="Proteomes" id="UP000292447"/>
    </source>
</evidence>
<dbReference type="PANTHER" id="PTHR24056">
    <property type="entry name" value="CELL DIVISION PROTEIN KINASE"/>
    <property type="match status" value="1"/>
</dbReference>
<dbReference type="InterPro" id="IPR008271">
    <property type="entry name" value="Ser/Thr_kinase_AS"/>
</dbReference>
<name>A0A4P6XM63_9ASCO</name>
<dbReference type="Pfam" id="PF00069">
    <property type="entry name" value="Pkinase"/>
    <property type="match status" value="1"/>
</dbReference>
<evidence type="ECO:0000259" key="4">
    <source>
        <dbReference type="PROSITE" id="PS50011"/>
    </source>
</evidence>
<dbReference type="InterPro" id="IPR000719">
    <property type="entry name" value="Prot_kinase_dom"/>
</dbReference>
<dbReference type="PROSITE" id="PS50011">
    <property type="entry name" value="PROTEIN_KINASE_DOM"/>
    <property type="match status" value="1"/>
</dbReference>
<evidence type="ECO:0000256" key="2">
    <source>
        <dbReference type="ARBA" id="ARBA00022741"/>
    </source>
</evidence>
<reference evidence="6" key="1">
    <citation type="submission" date="2019-03" db="EMBL/GenBank/DDBJ databases">
        <title>Snf2 controls pulcherriminic acid biosynthesis and connects pigmentation and antifungal activity of the yeast Metschnikowia pulcherrima.</title>
        <authorList>
            <person name="Gore-Lloyd D."/>
            <person name="Sumann I."/>
            <person name="Brachmann A.O."/>
            <person name="Schneeberger K."/>
            <person name="Ortiz-Merino R.A."/>
            <person name="Moreno-Beltran M."/>
            <person name="Schlaefli M."/>
            <person name="Kirner P."/>
            <person name="Santos Kron A."/>
            <person name="Wolfe K.H."/>
            <person name="Piel J."/>
            <person name="Ahrens C.H."/>
            <person name="Henk D."/>
            <person name="Freimoser F.M."/>
        </authorList>
    </citation>
    <scope>NUCLEOTIDE SEQUENCE [LARGE SCALE GENOMIC DNA]</scope>
    <source>
        <strain evidence="6">APC 1.2</strain>
    </source>
</reference>
<dbReference type="PROSITE" id="PS00108">
    <property type="entry name" value="PROTEIN_KINASE_ST"/>
    <property type="match status" value="1"/>
</dbReference>
<evidence type="ECO:0000256" key="1">
    <source>
        <dbReference type="ARBA" id="ARBA00006485"/>
    </source>
</evidence>
<keyword evidence="3" id="KW-0067">ATP-binding</keyword>
<dbReference type="GO" id="GO:0005634">
    <property type="term" value="C:nucleus"/>
    <property type="evidence" value="ECO:0007669"/>
    <property type="project" value="TreeGrafter"/>
</dbReference>
<accession>A0A4P6XM63</accession>